<keyword evidence="5" id="KW-0547">Nucleotide-binding</keyword>
<dbReference type="PROSITE" id="PS50835">
    <property type="entry name" value="IG_LIKE"/>
    <property type="match status" value="14"/>
</dbReference>
<comment type="similarity">
    <text evidence="2">Belongs to the protein kinase superfamily. CAMK Ser/Thr protein kinase family.</text>
</comment>
<evidence type="ECO:0000313" key="11">
    <source>
        <dbReference type="Proteomes" id="UP000295070"/>
    </source>
</evidence>
<feature type="region of interest" description="Disordered" evidence="8">
    <location>
        <begin position="166"/>
        <end position="211"/>
    </location>
</feature>
<dbReference type="InterPro" id="IPR013783">
    <property type="entry name" value="Ig-like_fold"/>
</dbReference>
<evidence type="ECO:0000313" key="10">
    <source>
        <dbReference type="EMBL" id="TDH06471.1"/>
    </source>
</evidence>
<dbReference type="Proteomes" id="UP000295070">
    <property type="component" value="Chromosome 11"/>
</dbReference>
<dbReference type="Pfam" id="PF07679">
    <property type="entry name" value="I-set"/>
    <property type="match status" value="13"/>
</dbReference>
<dbReference type="FunFam" id="2.60.40.10:FF:002522">
    <property type="entry name" value="Titin b"/>
    <property type="match status" value="1"/>
</dbReference>
<dbReference type="GO" id="GO:0005737">
    <property type="term" value="C:cytoplasm"/>
    <property type="evidence" value="ECO:0007669"/>
    <property type="project" value="UniProtKB-SubCell"/>
</dbReference>
<proteinExistence type="inferred from homology"/>
<evidence type="ECO:0000256" key="6">
    <source>
        <dbReference type="ARBA" id="ARBA00022840"/>
    </source>
</evidence>
<organism evidence="10 11">
    <name type="scientific">Perca flavescens</name>
    <name type="common">American yellow perch</name>
    <name type="synonym">Morone flavescens</name>
    <dbReference type="NCBI Taxonomy" id="8167"/>
    <lineage>
        <taxon>Eukaryota</taxon>
        <taxon>Metazoa</taxon>
        <taxon>Chordata</taxon>
        <taxon>Craniata</taxon>
        <taxon>Vertebrata</taxon>
        <taxon>Euteleostomi</taxon>
        <taxon>Actinopterygii</taxon>
        <taxon>Neopterygii</taxon>
        <taxon>Teleostei</taxon>
        <taxon>Neoteleostei</taxon>
        <taxon>Acanthomorphata</taxon>
        <taxon>Eupercaria</taxon>
        <taxon>Perciformes</taxon>
        <taxon>Percoidei</taxon>
        <taxon>Percidae</taxon>
        <taxon>Percinae</taxon>
        <taxon>Perca</taxon>
    </lineage>
</organism>
<feature type="compositionally biased region" description="Basic and acidic residues" evidence="8">
    <location>
        <begin position="176"/>
        <end position="201"/>
    </location>
</feature>
<feature type="domain" description="Ig-like" evidence="9">
    <location>
        <begin position="499"/>
        <end position="588"/>
    </location>
</feature>
<feature type="domain" description="Ig-like" evidence="9">
    <location>
        <begin position="1924"/>
        <end position="1991"/>
    </location>
</feature>
<dbReference type="PANTHER" id="PTHR47633">
    <property type="entry name" value="IMMUNOGLOBULIN"/>
    <property type="match status" value="1"/>
</dbReference>
<evidence type="ECO:0000256" key="4">
    <source>
        <dbReference type="ARBA" id="ARBA00022737"/>
    </source>
</evidence>
<feature type="domain" description="Ig-like" evidence="9">
    <location>
        <begin position="1994"/>
        <end position="2083"/>
    </location>
</feature>
<dbReference type="CDD" id="cd00096">
    <property type="entry name" value="Ig"/>
    <property type="match status" value="6"/>
</dbReference>
<evidence type="ECO:0000256" key="3">
    <source>
        <dbReference type="ARBA" id="ARBA00022490"/>
    </source>
</evidence>
<dbReference type="GO" id="GO:0005524">
    <property type="term" value="F:ATP binding"/>
    <property type="evidence" value="ECO:0007669"/>
    <property type="project" value="UniProtKB-KW"/>
</dbReference>
<dbReference type="InterPro" id="IPR003599">
    <property type="entry name" value="Ig_sub"/>
</dbReference>
<evidence type="ECO:0000256" key="1">
    <source>
        <dbReference type="ARBA" id="ARBA00004496"/>
    </source>
</evidence>
<comment type="caution">
    <text evidence="10">The sequence shown here is derived from an EMBL/GenBank/DDBJ whole genome shotgun (WGS) entry which is preliminary data.</text>
</comment>
<feature type="domain" description="Ig-like" evidence="9">
    <location>
        <begin position="70"/>
        <end position="158"/>
    </location>
</feature>
<feature type="domain" description="Ig-like" evidence="9">
    <location>
        <begin position="1737"/>
        <end position="1827"/>
    </location>
</feature>
<dbReference type="SUPFAM" id="SSF48726">
    <property type="entry name" value="Immunoglobulin"/>
    <property type="match status" value="14"/>
</dbReference>
<evidence type="ECO:0000259" key="9">
    <source>
        <dbReference type="PROSITE" id="PS50835"/>
    </source>
</evidence>
<feature type="domain" description="Ig-like" evidence="9">
    <location>
        <begin position="1548"/>
        <end position="1636"/>
    </location>
</feature>
<dbReference type="InterPro" id="IPR036179">
    <property type="entry name" value="Ig-like_dom_sf"/>
</dbReference>
<sequence length="2369" mass="261856">MLSQRLETRTESFSSLSAGQTAHSVEFTETVSESSSVSWRTVEIQMEMETEMQSVSSVESIFDTKLSASPKLLVEMSDVQVQSGDMAEFSCSFDGQPFTGVVWDHNGRSVAETERVKSSQIGGLLSLVIKGVGVADQGRYCCTATNQHGQNCSSAQLTVEAKEANLKAETPIPSDSLRKVSQTDRDAARDPPDQDKQEAVEKPGPLPPSSQRPYSLISHLYFPDVVPHDKRGQRLSSCPEFLIKLPPELLIRNRNIDNDSGSLYCVMKGLPTPFVLWLYNRLNVDDSVSYSVKHDGPLCCVNGGSYTCKNVNSAGEAVMKVTAAEHEPKTQTKEEVKAFTSSTVTVEEETQESYYTGLKLADKTRTLELKPDSKRYSSTLAKKKEKPVFLSKLSPAAVTVGETATLTVTVSGFPKPAVQWFHNGQTITSSSVYTFVQEQDEYSLVITKVRREFEGEYSCTVSNRFGQSTCTSYLHVQVKEPEKEEQVDRRTFVPSGKPPEFTKIIESLQLSEGGQAFFRYIVAGDPLPEVQWLKGSVHIQPSGFCIIVNNPDGSGFINIKSVKQEHSGVYTCKASNQYGEASCAAELLVLREKVQEKKLKSLQISMTEQTTESRLYQERTLSDQMIYTISTEDRQIIPSEEVGTLRELNISAATLHREQLTHQAAVLQSHEIQERVSLAPTLPPQVSAVPVKQIHMATFLSSVQERQKITEQHSERILSPEIIELELATEQPSKLMSATSEEFLPLTTVRAEALTDLATEHVKTLKEPRQLVTSHQVEPNLPILDETLGVTHRPEEERSFRVTEGVKILYTAQSTGQLPLTERHSEPLPDLDAATKLLVEKEQSKPVVAPLSETRLALSKEQTFEMHRPEQESITPHKDVVYKAGIVSEEKFELQGERTGQLPGIASSVCLQPQKEGERLLYLQVISDQDVLQSEGRFSSEKPSTEQAAARKSPTLLYSVTQEEQRTAVCEATLEFSAKTDATSVQPKKELPPKKYLQSIHSFSVLPKEGILTITKPDGQMATQKQEKARRHAATSEERREITAEYHKDLDVSVTGFQSQLRTEPRPSRILTVSSQPMQLPKETPFVSEVKQQRALVQKEDNWNIMHSLNVTETHSLEEGHTNSLKTNEKFKPEMKIEPKIPKKTIFIEEKAVATESCTVLEAAEQDFAVQIQEGQSVRQSVLLEEKQVIMGEKSSEIHKSEGSTVSVLTQPKGVLLVHESLETLTLPKELNFVIQIPKPSSLNVRCQLRDALQSAVASDQPVLLGDIVGRFEAVEVQEVKVQREPKRATSTYLITTPGAPMEITLSFEGEYPQTADLRSELQVALHAMVFQEQQSLTAEQPDTMQTDKPQKALVLSAPSKEVLSSVVDTMMVAESAVGFPPALSQSAAVKTEARASFQSATVKSRSEIHESRQVGHVPVEQCVDIFVHKETREEFLSEAIMISESSDSMVDYPVVIDNLEDICAEENSKAKFTATIKYVTKVNWFFNGQLVESGKEFKCSKDHDTYTLVINKVVKEKHQGEYVCEAENEAGRTTTSSRLTVVSKVKPVFRHRIVPVEINIGNPAKFECETEDAPNVSFKWFKDGHQIKESDKYRIISRFSTSSLELLNPNKDDSGEYTCKASNQHGGDECSASLVVTEHCPPAFITKPEPQTVYVGKRAMIQCVITGSAPLNVVWLKDNQALPKVPTHYQTSCEKNKHTLEITKLLPGDMGLYVCKVSNNVGTTECSTELRVIDKPNFVKPLGPIAAVVGAPLHLECQVDEDTGVTVTWTRDGRKVHQSPDCKLSFEDKTVTLDILKTTLKDCGNYVCTVTNEAGSESCSTSVKVQEPPVFVKRLEATSIWKQGSTARLQCVIKGSPELHTSWFFNNIELHAGGRYDISLKDGVTTLEIKDVMLSDSGNFTCEVLNESGCESCSTKVSVKEPPSFRKELLSLEAVRGSVAVLECEISGSTPFEVTWKKNKKSLSADKKYRIVSQGSLNSLEIHSFESADAEPPMFSKRIESVTAVLGNTVKLQGTLKGSAPITIKWMKDSELLRDDDPNVKMAFENNIASISFSSVEIKHGGKYACLAENEAGQQKCEAVLTIQEPARILEKAASISVTAGDSATLECTISGSPDLKVKWFKDGKEMISGRKYKMTLKDNVASMKILTADKGDTSEYKMEVSNKVGKDECTCSVTVIDRAVPPSFTKTLKKVDGSIGSNVTLECRVAGSQPMVVSWYKDNKEIRSNDKYKLDFSEIKASLTITGLEQSDGGVYKCRASNDAGEKETSGSLSVKEAPTFTMKLEPSQLLKTGQTLKLSCKVQGTPVISITWFKNGSEVASDSRHMMSFDSSLATLEVENCSVDDSGDYVCTASSEAGREQCSSSITVKG</sequence>
<dbReference type="SMART" id="SM00409">
    <property type="entry name" value="IG"/>
    <property type="match status" value="12"/>
</dbReference>
<reference evidence="10 11" key="1">
    <citation type="submission" date="2019-01" db="EMBL/GenBank/DDBJ databases">
        <title>A chromosome-scale genome assembly of the yellow perch, Perca flavescens.</title>
        <authorList>
            <person name="Feron R."/>
            <person name="Morvezen R."/>
            <person name="Bestin A."/>
            <person name="Haffray P."/>
            <person name="Klopp C."/>
            <person name="Zahm M."/>
            <person name="Cabau C."/>
            <person name="Roques C."/>
            <person name="Donnadieu C."/>
            <person name="Bouchez O."/>
            <person name="Christie M."/>
            <person name="Larson W."/>
            <person name="Guiguen Y."/>
        </authorList>
    </citation>
    <scope>NUCLEOTIDE SEQUENCE [LARGE SCALE GENOMIC DNA]</scope>
    <source>
        <strain evidence="10">YP-PL-M2</strain>
        <tissue evidence="10">Blood</tissue>
    </source>
</reference>
<keyword evidence="3" id="KW-0963">Cytoplasm</keyword>
<dbReference type="FunFam" id="2.60.40.10:FF:000425">
    <property type="entry name" value="Myosin light chain kinase"/>
    <property type="match status" value="2"/>
</dbReference>
<dbReference type="STRING" id="8167.A0A484CS19"/>
<dbReference type="Gene3D" id="2.60.40.10">
    <property type="entry name" value="Immunoglobulins"/>
    <property type="match status" value="13"/>
</dbReference>
<dbReference type="EMBL" id="SCKG01000011">
    <property type="protein sequence ID" value="TDH06471.1"/>
    <property type="molecule type" value="Genomic_DNA"/>
</dbReference>
<name>A0A484CS19_PERFV</name>
<keyword evidence="11" id="KW-1185">Reference proteome</keyword>
<feature type="domain" description="Ig-like" evidence="9">
    <location>
        <begin position="1829"/>
        <end position="1919"/>
    </location>
</feature>
<keyword evidence="6" id="KW-0067">ATP-binding</keyword>
<evidence type="ECO:0000256" key="8">
    <source>
        <dbReference type="SAM" id="MobiDB-lite"/>
    </source>
</evidence>
<dbReference type="InterPro" id="IPR013106">
    <property type="entry name" value="Ig_V-set"/>
</dbReference>
<keyword evidence="7" id="KW-0393">Immunoglobulin domain</keyword>
<feature type="domain" description="Ig-like" evidence="9">
    <location>
        <begin position="2087"/>
        <end position="2176"/>
    </location>
</feature>
<evidence type="ECO:0000256" key="5">
    <source>
        <dbReference type="ARBA" id="ARBA00022741"/>
    </source>
</evidence>
<keyword evidence="4" id="KW-0677">Repeat</keyword>
<comment type="subcellular location">
    <subcellularLocation>
        <location evidence="1">Cytoplasm</location>
    </subcellularLocation>
</comment>
<feature type="domain" description="Ig-like" evidence="9">
    <location>
        <begin position="2277"/>
        <end position="2366"/>
    </location>
</feature>
<protein>
    <recommendedName>
        <fullName evidence="9">Ig-like domain-containing protein</fullName>
    </recommendedName>
</protein>
<dbReference type="FunFam" id="2.60.40.10:FF:000022">
    <property type="entry name" value="Cardiac titin"/>
    <property type="match status" value="8"/>
</dbReference>
<evidence type="ECO:0000256" key="2">
    <source>
        <dbReference type="ARBA" id="ARBA00006692"/>
    </source>
</evidence>
<feature type="domain" description="Ig-like" evidence="9">
    <location>
        <begin position="1643"/>
        <end position="1732"/>
    </location>
</feature>
<feature type="domain" description="Ig-like" evidence="9">
    <location>
        <begin position="1464"/>
        <end position="1541"/>
    </location>
</feature>
<feature type="domain" description="Ig-like" evidence="9">
    <location>
        <begin position="387"/>
        <end position="477"/>
    </location>
</feature>
<evidence type="ECO:0000256" key="7">
    <source>
        <dbReference type="ARBA" id="ARBA00023319"/>
    </source>
</evidence>
<dbReference type="InterPro" id="IPR007110">
    <property type="entry name" value="Ig-like_dom"/>
</dbReference>
<gene>
    <name evidence="10" type="ORF">EPR50_G00113820</name>
</gene>
<dbReference type="SMART" id="SM00406">
    <property type="entry name" value="IGv"/>
    <property type="match status" value="4"/>
</dbReference>
<dbReference type="SMART" id="SM00408">
    <property type="entry name" value="IGc2"/>
    <property type="match status" value="13"/>
</dbReference>
<feature type="domain" description="Ig-like" evidence="9">
    <location>
        <begin position="2184"/>
        <end position="2272"/>
    </location>
</feature>
<accession>A0A484CS19</accession>
<dbReference type="FunFam" id="2.60.40.10:FF:000145">
    <property type="entry name" value="Myosin light chain kinase, smooth muscle"/>
    <property type="match status" value="1"/>
</dbReference>
<feature type="domain" description="Ig-like" evidence="9">
    <location>
        <begin position="239"/>
        <end position="322"/>
    </location>
</feature>
<dbReference type="InterPro" id="IPR003598">
    <property type="entry name" value="Ig_sub2"/>
</dbReference>
<dbReference type="InterPro" id="IPR013098">
    <property type="entry name" value="Ig_I-set"/>
</dbReference>